<accession>A0A5C1D9A6</accession>
<dbReference type="KEGG" id="vg:80550556"/>
<dbReference type="Proteomes" id="UP000681978">
    <property type="component" value="Genome"/>
</dbReference>
<organism evidence="1 2">
    <name type="scientific">Tomato fruit blotch virus</name>
    <dbReference type="NCBI Taxonomy" id="2762435"/>
    <lineage>
        <taxon>Viruses</taxon>
        <taxon>Riboviria</taxon>
        <taxon>Orthornavirae</taxon>
        <taxon>Kitrinoviricota</taxon>
        <taxon>Alsuviricetes</taxon>
        <taxon>Martellivirales</taxon>
        <taxon>Kitaviridae</taxon>
        <taxon>Blunervirus</taxon>
        <taxon>Blunervirus solani</taxon>
    </lineage>
</organism>
<dbReference type="EMBL" id="MK517480">
    <property type="protein sequence ID" value="QEL52513.1"/>
    <property type="molecule type" value="Genomic_RNA"/>
</dbReference>
<dbReference type="RefSeq" id="YP_010840078.1">
    <property type="nucleotide sequence ID" value="NC_078393.1"/>
</dbReference>
<proteinExistence type="predicted"/>
<name>A0A5C1D9A6_9VIRU</name>
<dbReference type="GeneID" id="80550556"/>
<accession>A0A8A8QCV7</accession>
<protein>
    <submittedName>
        <fullName evidence="1">Uncharacterized protein</fullName>
    </submittedName>
</protein>
<evidence type="ECO:0000313" key="2">
    <source>
        <dbReference type="Proteomes" id="UP000681978"/>
    </source>
</evidence>
<sequence length="84" mass="9354">MSSPSSSRTSVPLVAVSKIPSHLRASLSSIVGEHIGKNRIFISRSHIEPLFFSDHPDRDKLLSHCHPSDYDVLDGLNRRYGSKL</sequence>
<evidence type="ECO:0000313" key="1">
    <source>
        <dbReference type="EMBL" id="QEL52513.1"/>
    </source>
</evidence>
<reference evidence="1" key="1">
    <citation type="submission" date="2019-02" db="EMBL/GenBank/DDBJ databases">
        <title>A new blunerivirus species from Tomato.</title>
        <authorList>
            <person name="Ciuffo M."/>
            <person name="Forgia M."/>
            <person name="Chiapello M."/>
            <person name="Peracchio C."/>
            <person name="Turina M."/>
        </authorList>
    </citation>
    <scope>NUCLEOTIDE SEQUENCE [LARGE SCALE GENOMIC DNA]</scope>
    <source>
        <strain evidence="1">Fondi2018</strain>
    </source>
</reference>
<keyword evidence="2" id="KW-1185">Reference proteome</keyword>